<feature type="compositionally biased region" description="Polar residues" evidence="1">
    <location>
        <begin position="97"/>
        <end position="108"/>
    </location>
</feature>
<organism evidence="2">
    <name type="scientific">Melanopsichium pennsylvanicum 4</name>
    <dbReference type="NCBI Taxonomy" id="1398559"/>
    <lineage>
        <taxon>Eukaryota</taxon>
        <taxon>Fungi</taxon>
        <taxon>Dikarya</taxon>
        <taxon>Basidiomycota</taxon>
        <taxon>Ustilaginomycotina</taxon>
        <taxon>Ustilaginomycetes</taxon>
        <taxon>Ustilaginales</taxon>
        <taxon>Ustilaginaceae</taxon>
        <taxon>Melanopsichium</taxon>
    </lineage>
</organism>
<feature type="region of interest" description="Disordered" evidence="1">
    <location>
        <begin position="28"/>
        <end position="146"/>
    </location>
</feature>
<name>A0A077R3T2_9BASI</name>
<feature type="region of interest" description="Disordered" evidence="1">
    <location>
        <begin position="267"/>
        <end position="344"/>
    </location>
</feature>
<proteinExistence type="predicted"/>
<dbReference type="AlphaFoldDB" id="A0A077R3T2"/>
<feature type="compositionally biased region" description="Low complexity" evidence="1">
    <location>
        <begin position="320"/>
        <end position="330"/>
    </location>
</feature>
<feature type="compositionally biased region" description="Low complexity" evidence="1">
    <location>
        <begin position="87"/>
        <end position="96"/>
    </location>
</feature>
<dbReference type="EMBL" id="HG529584">
    <property type="protein sequence ID" value="CDI53631.1"/>
    <property type="molecule type" value="Genomic_DNA"/>
</dbReference>
<feature type="compositionally biased region" description="Basic and acidic residues" evidence="1">
    <location>
        <begin position="118"/>
        <end position="129"/>
    </location>
</feature>
<evidence type="ECO:0000313" key="2">
    <source>
        <dbReference type="EMBL" id="CDI53631.1"/>
    </source>
</evidence>
<feature type="compositionally biased region" description="Low complexity" evidence="1">
    <location>
        <begin position="35"/>
        <end position="62"/>
    </location>
</feature>
<sequence>MGNLDNHQDLELHPANLGSSITNITAAETPSPNRAIASSGTSSSAKVASKSSGPIPMSMPSILRTPGLSHQSNNHLSHLLDRSRGPSSSSSSSSYSFLPTQSRRVPTRSSASSSSSKEPGRRKQRRAENSKLLSNPHAVRPTIKDYRLHSNEIKSTFPSTITTKHNTRGKGGKVQSVPVPSCSKVGYSEPEYNAVSAAHGHFGKSLKDAQRVLKRLEVGGINDDMIKEGKAGDLESALFGKVVVERSDEGRAQIRVMHLAAAAAASRGGGGMGLLETPPTTDFDSHTELESELDVLETETESEADDDATSSSGGSNVMVSRQLSTTQTRTRGGGDESIDVATDDGVEAEAELSLEPSCVFASAVSAW</sequence>
<accession>A0A077R3T2</accession>
<protein>
    <submittedName>
        <fullName evidence="2">Uncharacterized protein</fullName>
    </submittedName>
</protein>
<evidence type="ECO:0000256" key="1">
    <source>
        <dbReference type="SAM" id="MobiDB-lite"/>
    </source>
</evidence>
<feature type="compositionally biased region" description="Acidic residues" evidence="1">
    <location>
        <begin position="290"/>
        <end position="308"/>
    </location>
</feature>
<reference evidence="2" key="1">
    <citation type="journal article" date="2014" name="Genome Biol. Evol.">
        <title>Gene Loss Rather Than Gene Gain Is Associated with a Host Jump from Monocots to Dicots in the Smut Fungus Melanopsichium pennsylvanicum.</title>
        <authorList>
            <person name="Sharma R."/>
            <person name="Mishra B."/>
            <person name="Runge F."/>
            <person name="Thines M."/>
        </authorList>
    </citation>
    <scope>NUCLEOTIDE SEQUENCE</scope>
    <source>
        <strain evidence="2">4</strain>
    </source>
</reference>